<reference evidence="1 2" key="1">
    <citation type="submission" date="2016-10" db="EMBL/GenBank/DDBJ databases">
        <authorList>
            <person name="de Groot N.N."/>
        </authorList>
    </citation>
    <scope>NUCLEOTIDE SEQUENCE [LARGE SCALE GENOMIC DNA]</scope>
    <source>
        <strain evidence="1 2">Nm110</strain>
    </source>
</reference>
<evidence type="ECO:0000313" key="1">
    <source>
        <dbReference type="EMBL" id="SDW62689.1"/>
    </source>
</evidence>
<dbReference type="Pfam" id="PF14559">
    <property type="entry name" value="TPR_19"/>
    <property type="match status" value="1"/>
</dbReference>
<protein>
    <submittedName>
        <fullName evidence="1">Type VI secretion system protein ImpE</fullName>
    </submittedName>
</protein>
<proteinExistence type="predicted"/>
<name>A0A1H2V404_9PROT</name>
<dbReference type="AlphaFoldDB" id="A0A1H2V404"/>
<organism evidence="1 2">
    <name type="scientific">Nitrosomonas communis</name>
    <dbReference type="NCBI Taxonomy" id="44574"/>
    <lineage>
        <taxon>Bacteria</taxon>
        <taxon>Pseudomonadati</taxon>
        <taxon>Pseudomonadota</taxon>
        <taxon>Betaproteobacteria</taxon>
        <taxon>Nitrosomonadales</taxon>
        <taxon>Nitrosomonadaceae</taxon>
        <taxon>Nitrosomonas</taxon>
    </lineage>
</organism>
<dbReference type="Gene3D" id="1.25.40.10">
    <property type="entry name" value="Tetratricopeptide repeat domain"/>
    <property type="match status" value="1"/>
</dbReference>
<sequence>MIVGHTMTLVMNAEQSLQNGDPVSALKSLQEEVRLKPSDAKLRIFLFQLYSLLGQWERALNQLEVIAQLDDAALAMVQAYREAITCEALRAQVFAGKTSPMVLGAPDQWLAFMIEARLLISIIFANPDCNDESNIEKDDKTKRIR</sequence>
<dbReference type="EMBL" id="FNNH01000019">
    <property type="protein sequence ID" value="SDW62689.1"/>
    <property type="molecule type" value="Genomic_DNA"/>
</dbReference>
<gene>
    <name evidence="1" type="ORF">SAMN05421882_101930</name>
</gene>
<dbReference type="SUPFAM" id="SSF144059">
    <property type="entry name" value="ImpE-like"/>
    <property type="match status" value="1"/>
</dbReference>
<dbReference type="InterPro" id="IPR011990">
    <property type="entry name" value="TPR-like_helical_dom_sf"/>
</dbReference>
<dbReference type="Proteomes" id="UP000183454">
    <property type="component" value="Unassembled WGS sequence"/>
</dbReference>
<evidence type="ECO:0000313" key="2">
    <source>
        <dbReference type="Proteomes" id="UP000183454"/>
    </source>
</evidence>
<accession>A0A1H2V404</accession>